<dbReference type="AlphaFoldDB" id="A0AAV0WQE9"/>
<comment type="caution">
    <text evidence="1">The sequence shown here is derived from an EMBL/GenBank/DDBJ whole genome shotgun (WGS) entry which is preliminary data.</text>
</comment>
<gene>
    <name evidence="1" type="ORF">MEUPH1_LOCUS13822</name>
</gene>
<dbReference type="SUPFAM" id="SSF54768">
    <property type="entry name" value="dsRNA-binding domain-like"/>
    <property type="match status" value="1"/>
</dbReference>
<keyword evidence="2" id="KW-1185">Reference proteome</keyword>
<protein>
    <submittedName>
        <fullName evidence="1">Uncharacterized protein</fullName>
    </submittedName>
</protein>
<dbReference type="Proteomes" id="UP001160148">
    <property type="component" value="Unassembled WGS sequence"/>
</dbReference>
<dbReference type="EMBL" id="CARXXK010000002">
    <property type="protein sequence ID" value="CAI6358290.1"/>
    <property type="molecule type" value="Genomic_DNA"/>
</dbReference>
<accession>A0AAV0WQE9</accession>
<dbReference type="Gene3D" id="3.30.160.20">
    <property type="match status" value="1"/>
</dbReference>
<organism evidence="1 2">
    <name type="scientific">Macrosiphum euphorbiae</name>
    <name type="common">potato aphid</name>
    <dbReference type="NCBI Taxonomy" id="13131"/>
    <lineage>
        <taxon>Eukaryota</taxon>
        <taxon>Metazoa</taxon>
        <taxon>Ecdysozoa</taxon>
        <taxon>Arthropoda</taxon>
        <taxon>Hexapoda</taxon>
        <taxon>Insecta</taxon>
        <taxon>Pterygota</taxon>
        <taxon>Neoptera</taxon>
        <taxon>Paraneoptera</taxon>
        <taxon>Hemiptera</taxon>
        <taxon>Sternorrhyncha</taxon>
        <taxon>Aphidomorpha</taxon>
        <taxon>Aphidoidea</taxon>
        <taxon>Aphididae</taxon>
        <taxon>Macrosiphini</taxon>
        <taxon>Macrosiphum</taxon>
    </lineage>
</organism>
<evidence type="ECO:0000313" key="1">
    <source>
        <dbReference type="EMBL" id="CAI6358290.1"/>
    </source>
</evidence>
<evidence type="ECO:0000313" key="2">
    <source>
        <dbReference type="Proteomes" id="UP001160148"/>
    </source>
</evidence>
<proteinExistence type="predicted"/>
<sequence length="241" mass="27303">MDPMTSTKYDNEGYSTDKTMENCVNPSNMNIKPVIDNRYIHSINFLCQIRQWDIPKYDYIRKMVKGLCGDEALHTAICSTMTYKSIGYGRKKSVAKAEAAQKMYEQIFNLSKDEIDNILQQCKHIIPDKNFDNKKTLVFSTSPAVLKCVIEFLDRLHNSLCLKDIKELDSFENISAFAMLNTLASREKLSFTYFQSEIPGVVNMAEVNIIDGLRFVGIGLTSDQAAESAALSVLTYLKLMS</sequence>
<name>A0AAV0WQE9_9HEMI</name>
<reference evidence="1 2" key="1">
    <citation type="submission" date="2023-01" db="EMBL/GenBank/DDBJ databases">
        <authorList>
            <person name="Whitehead M."/>
        </authorList>
    </citation>
    <scope>NUCLEOTIDE SEQUENCE [LARGE SCALE GENOMIC DNA]</scope>
</reference>